<feature type="active site" evidence="16">
    <location>
        <position position="63"/>
    </location>
</feature>
<dbReference type="PANTHER" id="PTHR11240">
    <property type="entry name" value="RIBONUCLEASE T2"/>
    <property type="match status" value="1"/>
</dbReference>
<dbReference type="CDD" id="cd01061">
    <property type="entry name" value="RNase_T2_euk"/>
    <property type="match status" value="1"/>
</dbReference>
<proteinExistence type="inferred from homology"/>
<keyword evidence="13" id="KW-0456">Lyase</keyword>
<reference evidence="20" key="1">
    <citation type="submission" date="2013-10" db="EMBL/GenBank/DDBJ databases">
        <authorList>
            <person name="Schartl M."/>
            <person name="Warren W."/>
        </authorList>
    </citation>
    <scope>NUCLEOTIDE SEQUENCE [LARGE SCALE GENOMIC DNA]</scope>
    <source>
        <strain evidence="20">female</strain>
    </source>
</reference>
<dbReference type="OrthoDB" id="435754at2759"/>
<evidence type="ECO:0000256" key="11">
    <source>
        <dbReference type="ARBA" id="ARBA00023180"/>
    </source>
</evidence>
<dbReference type="Pfam" id="PF00445">
    <property type="entry name" value="Ribonuclease_T2"/>
    <property type="match status" value="1"/>
</dbReference>
<evidence type="ECO:0000256" key="4">
    <source>
        <dbReference type="ARBA" id="ARBA00007469"/>
    </source>
</evidence>
<comment type="subcellular location">
    <subcellularLocation>
        <location evidence="2">Endoplasmic reticulum lumen</location>
    </subcellularLocation>
    <subcellularLocation>
        <location evidence="1">Lysosome lumen</location>
    </subcellularLocation>
    <subcellularLocation>
        <location evidence="3">Secreted</location>
    </subcellularLocation>
</comment>
<dbReference type="KEGG" id="pfor:103136527"/>
<dbReference type="Gene3D" id="3.90.730.10">
    <property type="entry name" value="Ribonuclease T2-like"/>
    <property type="match status" value="1"/>
</dbReference>
<feature type="active site" evidence="16">
    <location>
        <position position="110"/>
    </location>
</feature>
<evidence type="ECO:0000256" key="13">
    <source>
        <dbReference type="ARBA" id="ARBA00023239"/>
    </source>
</evidence>
<dbReference type="GO" id="GO:0006401">
    <property type="term" value="P:RNA catabolic process"/>
    <property type="evidence" value="ECO:0007669"/>
    <property type="project" value="TreeGrafter"/>
</dbReference>
<keyword evidence="7" id="KW-0255">Endonuclease</keyword>
<keyword evidence="12" id="KW-0458">Lysosome</keyword>
<dbReference type="eggNOG" id="KOG1642">
    <property type="taxonomic scope" value="Eukaryota"/>
</dbReference>
<dbReference type="OMA" id="TNCHIGS"/>
<comment type="catalytic activity">
    <reaction evidence="15">
        <text>an adenylyl-uridine-RNA = a 3'-end 2',3'-cyclophospho-AMP-RNA + a 5'-end dephospho-uridine-RNA</text>
        <dbReference type="Rhea" id="RHEA:81383"/>
        <dbReference type="Rhea" id="RHEA-COMP:17356"/>
        <dbReference type="Rhea" id="RHEA-COMP:19675"/>
        <dbReference type="Rhea" id="RHEA-COMP:19676"/>
        <dbReference type="ChEBI" id="CHEBI:173224"/>
        <dbReference type="ChEBI" id="CHEBI:231879"/>
        <dbReference type="ChEBI" id="CHEBI:231881"/>
    </reaction>
    <physiologicalReaction direction="left-to-right" evidence="15">
        <dbReference type="Rhea" id="RHEA:81384"/>
    </physiologicalReaction>
</comment>
<accession>A0A087YFI6</accession>
<evidence type="ECO:0000256" key="12">
    <source>
        <dbReference type="ARBA" id="ARBA00023228"/>
    </source>
</evidence>
<keyword evidence="5" id="KW-0964">Secreted</keyword>
<evidence type="ECO:0000256" key="18">
    <source>
        <dbReference type="SAM" id="SignalP"/>
    </source>
</evidence>
<evidence type="ECO:0000256" key="16">
    <source>
        <dbReference type="PIRSR" id="PIRSR633697-1"/>
    </source>
</evidence>
<evidence type="ECO:0000256" key="6">
    <source>
        <dbReference type="ARBA" id="ARBA00022722"/>
    </source>
</evidence>
<organism evidence="19 20">
    <name type="scientific">Poecilia formosa</name>
    <name type="common">Amazon molly</name>
    <name type="synonym">Limia formosa</name>
    <dbReference type="NCBI Taxonomy" id="48698"/>
    <lineage>
        <taxon>Eukaryota</taxon>
        <taxon>Metazoa</taxon>
        <taxon>Chordata</taxon>
        <taxon>Craniata</taxon>
        <taxon>Vertebrata</taxon>
        <taxon>Euteleostomi</taxon>
        <taxon>Actinopterygii</taxon>
        <taxon>Neopterygii</taxon>
        <taxon>Teleostei</taxon>
        <taxon>Neoteleostei</taxon>
        <taxon>Acanthomorphata</taxon>
        <taxon>Ovalentaria</taxon>
        <taxon>Atherinomorphae</taxon>
        <taxon>Cyprinodontiformes</taxon>
        <taxon>Poeciliidae</taxon>
        <taxon>Poeciliinae</taxon>
        <taxon>Poecilia</taxon>
    </lineage>
</organism>
<evidence type="ECO:0000313" key="20">
    <source>
        <dbReference type="Proteomes" id="UP000028760"/>
    </source>
</evidence>
<dbReference type="PROSITE" id="PS00531">
    <property type="entry name" value="RNASE_T2_2"/>
    <property type="match status" value="1"/>
</dbReference>
<accession>A0A087YFI4</accession>
<feature type="active site" evidence="16">
    <location>
        <position position="114"/>
    </location>
</feature>
<dbReference type="GO" id="GO:0005788">
    <property type="term" value="C:endoplasmic reticulum lumen"/>
    <property type="evidence" value="ECO:0007669"/>
    <property type="project" value="UniProtKB-SubCell"/>
</dbReference>
<comment type="similarity">
    <text evidence="4 17">Belongs to the RNase T2 family.</text>
</comment>
<evidence type="ECO:0000256" key="14">
    <source>
        <dbReference type="ARBA" id="ARBA00051280"/>
    </source>
</evidence>
<dbReference type="EMBL" id="AYCK01003687">
    <property type="status" value="NOT_ANNOTATED_CDS"/>
    <property type="molecule type" value="Genomic_DNA"/>
</dbReference>
<comment type="catalytic activity">
    <reaction evidence="14">
        <text>a guanylyl-uridine-RNA = a 3'-end 2',3'-cyclophospho-GMP-RNA + a 5'-end dephospho-uridine-RNA</text>
        <dbReference type="Rhea" id="RHEA:81323"/>
        <dbReference type="Rhea" id="RHEA-COMP:17356"/>
        <dbReference type="Rhea" id="RHEA-COMP:19658"/>
        <dbReference type="Rhea" id="RHEA-COMP:19659"/>
        <dbReference type="ChEBI" id="CHEBI:173224"/>
        <dbReference type="ChEBI" id="CHEBI:231849"/>
        <dbReference type="ChEBI" id="CHEBI:231850"/>
    </reaction>
</comment>
<name>A0A087YFI4_POEFO</name>
<evidence type="ECO:0000256" key="2">
    <source>
        <dbReference type="ARBA" id="ARBA00004319"/>
    </source>
</evidence>
<dbReference type="Ensembl" id="ENSPFOT00000016809.1">
    <property type="protein sequence ID" value="ENSPFOP00000016787.2"/>
    <property type="gene ID" value="ENSPFOG00000016720.1"/>
</dbReference>
<keyword evidence="9" id="KW-0256">Endoplasmic reticulum</keyword>
<dbReference type="Ensembl" id="ENSPFOT00000016811.1">
    <property type="protein sequence ID" value="ENSPFOP00000016789.1"/>
    <property type="gene ID" value="ENSPFOG00000016735.1"/>
</dbReference>
<dbReference type="InterPro" id="IPR036430">
    <property type="entry name" value="RNase_T2-like_sf"/>
</dbReference>
<dbReference type="GO" id="GO:0003723">
    <property type="term" value="F:RNA binding"/>
    <property type="evidence" value="ECO:0007669"/>
    <property type="project" value="InterPro"/>
</dbReference>
<evidence type="ECO:0000256" key="1">
    <source>
        <dbReference type="ARBA" id="ARBA00004227"/>
    </source>
</evidence>
<evidence type="ECO:0000256" key="5">
    <source>
        <dbReference type="ARBA" id="ARBA00022525"/>
    </source>
</evidence>
<sequence length="245" mass="28087">MSATRSAMRLHFPLLVCLAAAMSSAVITSPIKLWTKVILTQQWPKTFCSTEHCQLNISYWTLHGLWPDKGEFCNSSWHFNATEIEDLIPDMKKVWPDLLNPSSFHFWKYEWSKHGTCAAEADSLNSQHKYFSKALELYQKVDLNSMLQKANITPSDKYYTFSDIEQAMENFYGVKPKIQCLHPSTNSEPQTLGQIEICFDADFTLYDCEKHFATNTLSRGQWDQNKSSGLSVCSPDIPVYYPPDS</sequence>
<keyword evidence="18" id="KW-0732">Signal</keyword>
<evidence type="ECO:0000256" key="10">
    <source>
        <dbReference type="ARBA" id="ARBA00023157"/>
    </source>
</evidence>
<dbReference type="STRING" id="48698.ENSPFOP00000016787"/>
<dbReference type="InterPro" id="IPR033130">
    <property type="entry name" value="RNase_T2_His_AS_2"/>
</dbReference>
<dbReference type="SUPFAM" id="SSF55895">
    <property type="entry name" value="Ribonuclease Rh-like"/>
    <property type="match status" value="1"/>
</dbReference>
<dbReference type="GO" id="GO:0043202">
    <property type="term" value="C:lysosomal lumen"/>
    <property type="evidence" value="ECO:0007669"/>
    <property type="project" value="UniProtKB-SubCell"/>
</dbReference>
<evidence type="ECO:0000256" key="17">
    <source>
        <dbReference type="RuleBase" id="RU004328"/>
    </source>
</evidence>
<evidence type="ECO:0000313" key="19">
    <source>
        <dbReference type="Ensembl" id="ENSPFOP00000016787.2"/>
    </source>
</evidence>
<keyword evidence="20" id="KW-1185">Reference proteome</keyword>
<dbReference type="RefSeq" id="XP_007549872.1">
    <property type="nucleotide sequence ID" value="XM_007549810.2"/>
</dbReference>
<dbReference type="GO" id="GO:0005576">
    <property type="term" value="C:extracellular region"/>
    <property type="evidence" value="ECO:0007669"/>
    <property type="project" value="UniProtKB-SubCell"/>
</dbReference>
<keyword evidence="6" id="KW-0540">Nuclease</keyword>
<reference evidence="19" key="2">
    <citation type="submission" date="2025-05" db="UniProtKB">
        <authorList>
            <consortium name="Ensembl"/>
        </authorList>
    </citation>
    <scope>IDENTIFICATION</scope>
</reference>
<dbReference type="GeneID" id="103136527"/>
<keyword evidence="10" id="KW-1015">Disulfide bond</keyword>
<dbReference type="InterPro" id="IPR001568">
    <property type="entry name" value="RNase_T2-like"/>
</dbReference>
<feature type="signal peptide" evidence="18">
    <location>
        <begin position="1"/>
        <end position="25"/>
    </location>
</feature>
<evidence type="ECO:0000256" key="7">
    <source>
        <dbReference type="ARBA" id="ARBA00022759"/>
    </source>
</evidence>
<dbReference type="Proteomes" id="UP000028760">
    <property type="component" value="Unassembled WGS sequence"/>
</dbReference>
<evidence type="ECO:0000256" key="9">
    <source>
        <dbReference type="ARBA" id="ARBA00022824"/>
    </source>
</evidence>
<keyword evidence="8" id="KW-0378">Hydrolase</keyword>
<evidence type="ECO:0000256" key="3">
    <source>
        <dbReference type="ARBA" id="ARBA00004613"/>
    </source>
</evidence>
<dbReference type="FunFam" id="3.90.730.10:FF:000001">
    <property type="entry name" value="Ribonuclease T2"/>
    <property type="match status" value="1"/>
</dbReference>
<dbReference type="GeneID" id="103136528"/>
<dbReference type="RefSeq" id="XP_007549871.1">
    <property type="nucleotide sequence ID" value="XM_007549809.2"/>
</dbReference>
<keyword evidence="11" id="KW-0325">Glycoprotein</keyword>
<dbReference type="InterPro" id="IPR033697">
    <property type="entry name" value="Ribonuclease_T2_eukaryotic"/>
</dbReference>
<dbReference type="InterPro" id="IPR018188">
    <property type="entry name" value="RNase_T2_His_AS_1"/>
</dbReference>
<dbReference type="PANTHER" id="PTHR11240:SF22">
    <property type="entry name" value="RIBONUCLEASE T2"/>
    <property type="match status" value="1"/>
</dbReference>
<evidence type="ECO:0000256" key="15">
    <source>
        <dbReference type="ARBA" id="ARBA00052670"/>
    </source>
</evidence>
<dbReference type="KEGG" id="pfor:103136528"/>
<protein>
    <submittedName>
        <fullName evidence="19">Ribonuclease T2-like</fullName>
    </submittedName>
</protein>
<dbReference type="GO" id="GO:0016787">
    <property type="term" value="F:hydrolase activity"/>
    <property type="evidence" value="ECO:0007669"/>
    <property type="project" value="UniProtKB-KW"/>
</dbReference>
<dbReference type="PROSITE" id="PS00530">
    <property type="entry name" value="RNASE_T2_1"/>
    <property type="match status" value="1"/>
</dbReference>
<dbReference type="AlphaFoldDB" id="A0A087YFI4"/>
<dbReference type="GeneTree" id="ENSGT00640000091563"/>
<evidence type="ECO:0000256" key="8">
    <source>
        <dbReference type="ARBA" id="ARBA00022801"/>
    </source>
</evidence>
<dbReference type="EMBL" id="AYCK01003686">
    <property type="status" value="NOT_ANNOTATED_CDS"/>
    <property type="molecule type" value="Genomic_DNA"/>
</dbReference>
<feature type="chain" id="PRO_5015029587" evidence="18">
    <location>
        <begin position="26"/>
        <end position="245"/>
    </location>
</feature>
<dbReference type="GO" id="GO:0033897">
    <property type="term" value="F:ribonuclease T2 activity"/>
    <property type="evidence" value="ECO:0007669"/>
    <property type="project" value="InterPro"/>
</dbReference>